<evidence type="ECO:0000313" key="1">
    <source>
        <dbReference type="EMBL" id="KAF0712211.1"/>
    </source>
</evidence>
<gene>
    <name evidence="1" type="ORF">FWK35_00029454</name>
</gene>
<evidence type="ECO:0000313" key="2">
    <source>
        <dbReference type="Proteomes" id="UP000478052"/>
    </source>
</evidence>
<comment type="caution">
    <text evidence="1">The sequence shown here is derived from an EMBL/GenBank/DDBJ whole genome shotgun (WGS) entry which is preliminary data.</text>
</comment>
<accession>A0A6G0VWT4</accession>
<dbReference type="AlphaFoldDB" id="A0A6G0VWT4"/>
<dbReference type="EMBL" id="VUJU01011017">
    <property type="protein sequence ID" value="KAF0712211.1"/>
    <property type="molecule type" value="Genomic_DNA"/>
</dbReference>
<dbReference type="Proteomes" id="UP000478052">
    <property type="component" value="Unassembled WGS sequence"/>
</dbReference>
<sequence length="196" mass="22321">CFQYLKSAAKQKVPSKLNYNKTGGGEKQDEECIDQADEQLLDILGHTCDNTDNVLGTADEVGIDEFISVNMPAEEESNNLNFITISVNSNNSDEQDITEKAIESDPFDQFIVTVKKRSLDNSLEDINLQNSHNKYTTYSPHLVIIHLISYSSTMVNFLRGHHIHICCLRPTNIIHHNKFYVHTNPYYSVIFKIRAN</sequence>
<dbReference type="OrthoDB" id="6614412at2759"/>
<name>A0A6G0VWT4_APHCR</name>
<feature type="non-terminal residue" evidence="1">
    <location>
        <position position="1"/>
    </location>
</feature>
<organism evidence="1 2">
    <name type="scientific">Aphis craccivora</name>
    <name type="common">Cowpea aphid</name>
    <dbReference type="NCBI Taxonomy" id="307492"/>
    <lineage>
        <taxon>Eukaryota</taxon>
        <taxon>Metazoa</taxon>
        <taxon>Ecdysozoa</taxon>
        <taxon>Arthropoda</taxon>
        <taxon>Hexapoda</taxon>
        <taxon>Insecta</taxon>
        <taxon>Pterygota</taxon>
        <taxon>Neoptera</taxon>
        <taxon>Paraneoptera</taxon>
        <taxon>Hemiptera</taxon>
        <taxon>Sternorrhyncha</taxon>
        <taxon>Aphidomorpha</taxon>
        <taxon>Aphidoidea</taxon>
        <taxon>Aphididae</taxon>
        <taxon>Aphidini</taxon>
        <taxon>Aphis</taxon>
        <taxon>Aphis</taxon>
    </lineage>
</organism>
<proteinExistence type="predicted"/>
<keyword evidence="2" id="KW-1185">Reference proteome</keyword>
<protein>
    <submittedName>
        <fullName evidence="1">Myb DNA-bind 5 domain-containing protein</fullName>
    </submittedName>
</protein>
<reference evidence="1 2" key="1">
    <citation type="submission" date="2019-08" db="EMBL/GenBank/DDBJ databases">
        <title>Whole genome of Aphis craccivora.</title>
        <authorList>
            <person name="Voronova N.V."/>
            <person name="Shulinski R.S."/>
            <person name="Bandarenka Y.V."/>
            <person name="Zhorov D.G."/>
            <person name="Warner D."/>
        </authorList>
    </citation>
    <scope>NUCLEOTIDE SEQUENCE [LARGE SCALE GENOMIC DNA]</scope>
    <source>
        <strain evidence="1">180601</strain>
        <tissue evidence="1">Whole Body</tissue>
    </source>
</reference>